<dbReference type="EMBL" id="JARVKF010000424">
    <property type="protein sequence ID" value="KAK9414646.1"/>
    <property type="molecule type" value="Genomic_DNA"/>
</dbReference>
<gene>
    <name evidence="1" type="ORF">SUNI508_11084</name>
</gene>
<accession>A0ABR2UJD2</accession>
<evidence type="ECO:0008006" key="3">
    <source>
        <dbReference type="Google" id="ProtNLM"/>
    </source>
</evidence>
<protein>
    <recommendedName>
        <fullName evidence="3">Protein kinase domain-containing protein</fullName>
    </recommendedName>
</protein>
<dbReference type="SUPFAM" id="SSF56112">
    <property type="entry name" value="Protein kinase-like (PK-like)"/>
    <property type="match status" value="1"/>
</dbReference>
<comment type="caution">
    <text evidence="1">The sequence shown here is derived from an EMBL/GenBank/DDBJ whole genome shotgun (WGS) entry which is preliminary data.</text>
</comment>
<dbReference type="InterPro" id="IPR011009">
    <property type="entry name" value="Kinase-like_dom_sf"/>
</dbReference>
<proteinExistence type="predicted"/>
<dbReference type="Proteomes" id="UP001408356">
    <property type="component" value="Unassembled WGS sequence"/>
</dbReference>
<keyword evidence="2" id="KW-1185">Reference proteome</keyword>
<evidence type="ECO:0000313" key="1">
    <source>
        <dbReference type="EMBL" id="KAK9414646.1"/>
    </source>
</evidence>
<organism evidence="1 2">
    <name type="scientific">Seiridium unicorne</name>
    <dbReference type="NCBI Taxonomy" id="138068"/>
    <lineage>
        <taxon>Eukaryota</taxon>
        <taxon>Fungi</taxon>
        <taxon>Dikarya</taxon>
        <taxon>Ascomycota</taxon>
        <taxon>Pezizomycotina</taxon>
        <taxon>Sordariomycetes</taxon>
        <taxon>Xylariomycetidae</taxon>
        <taxon>Amphisphaeriales</taxon>
        <taxon>Sporocadaceae</taxon>
        <taxon>Seiridium</taxon>
    </lineage>
</organism>
<name>A0ABR2UJD2_9PEZI</name>
<dbReference type="Gene3D" id="1.10.510.10">
    <property type="entry name" value="Transferase(Phosphotransferase) domain 1"/>
    <property type="match status" value="1"/>
</dbReference>
<sequence>MNKAVSSCRMLGVKTRRVAPSRFGEYLLRNRLRLTPFASKFLIPTTKGPDHGECYALAIKTSSKSNHNIFDSEKDAYAAMQGNSRRPPVLREEILRFWKSLFNVAAALKEVHGLKHKNEYGQDEDFDGWHADIKLDNILRVENVFKLADFGFAK</sequence>
<reference evidence="1 2" key="1">
    <citation type="journal article" date="2024" name="J. Plant Pathol.">
        <title>Sequence and assembly of the genome of Seiridium unicorne, isolate CBS 538.82, causal agent of cypress canker disease.</title>
        <authorList>
            <person name="Scali E."/>
            <person name="Rocca G.D."/>
            <person name="Danti R."/>
            <person name="Garbelotto M."/>
            <person name="Barberini S."/>
            <person name="Baroncelli R."/>
            <person name="Emiliani G."/>
        </authorList>
    </citation>
    <scope>NUCLEOTIDE SEQUENCE [LARGE SCALE GENOMIC DNA]</scope>
    <source>
        <strain evidence="1 2">BM-138-508</strain>
    </source>
</reference>
<evidence type="ECO:0000313" key="2">
    <source>
        <dbReference type="Proteomes" id="UP001408356"/>
    </source>
</evidence>